<organism evidence="2 3">
    <name type="scientific">Durusdinium trenchii</name>
    <dbReference type="NCBI Taxonomy" id="1381693"/>
    <lineage>
        <taxon>Eukaryota</taxon>
        <taxon>Sar</taxon>
        <taxon>Alveolata</taxon>
        <taxon>Dinophyceae</taxon>
        <taxon>Suessiales</taxon>
        <taxon>Symbiodiniaceae</taxon>
        <taxon>Durusdinium</taxon>
    </lineage>
</organism>
<evidence type="ECO:0000313" key="3">
    <source>
        <dbReference type="Proteomes" id="UP001642484"/>
    </source>
</evidence>
<reference evidence="2 3" key="1">
    <citation type="submission" date="2024-02" db="EMBL/GenBank/DDBJ databases">
        <authorList>
            <person name="Chen Y."/>
            <person name="Shah S."/>
            <person name="Dougan E. K."/>
            <person name="Thang M."/>
            <person name="Chan C."/>
        </authorList>
    </citation>
    <scope>NUCLEOTIDE SEQUENCE [LARGE SCALE GENOMIC DNA]</scope>
</reference>
<evidence type="ECO:0000256" key="1">
    <source>
        <dbReference type="SAM" id="MobiDB-lite"/>
    </source>
</evidence>
<feature type="region of interest" description="Disordered" evidence="1">
    <location>
        <begin position="288"/>
        <end position="311"/>
    </location>
</feature>
<feature type="compositionally biased region" description="Basic residues" evidence="1">
    <location>
        <begin position="1044"/>
        <end position="1058"/>
    </location>
</feature>
<comment type="caution">
    <text evidence="2">The sequence shown here is derived from an EMBL/GenBank/DDBJ whole genome shotgun (WGS) entry which is preliminary data.</text>
</comment>
<feature type="region of interest" description="Disordered" evidence="1">
    <location>
        <begin position="1"/>
        <end position="21"/>
    </location>
</feature>
<gene>
    <name evidence="2" type="ORF">CCMP2556_LOCUS34828</name>
</gene>
<feature type="compositionally biased region" description="Basic and acidic residues" evidence="1">
    <location>
        <begin position="1"/>
        <end position="10"/>
    </location>
</feature>
<feature type="region of interest" description="Disordered" evidence="1">
    <location>
        <begin position="1011"/>
        <end position="1059"/>
    </location>
</feature>
<protein>
    <submittedName>
        <fullName evidence="2">Uncharacterized protein</fullName>
    </submittedName>
</protein>
<keyword evidence="3" id="KW-1185">Reference proteome</keyword>
<dbReference type="EMBL" id="CAXAMN010022562">
    <property type="protein sequence ID" value="CAK9070805.1"/>
    <property type="molecule type" value="Genomic_DNA"/>
</dbReference>
<evidence type="ECO:0000313" key="2">
    <source>
        <dbReference type="EMBL" id="CAK9070805.1"/>
    </source>
</evidence>
<accession>A0ABP0P7Z6</accession>
<name>A0ABP0P7Z6_9DINO</name>
<sequence>MAGGEARADSGPEQNAYSVPGLPSFDSPNAAPTHACFFLFHCFGQDFWKTLIDQVLEELPQLREEVLRTSQAQEQLLHLQEFRVSASPKRWCREMADLSLEGVGDVEEECYRNLTSGSRVLLWYSDDHVWHEALIGLVLGGEQVVMYTPDKDLYIESIGCKGLEGPIRLRGLKPDLGLPSRLRAPAYRFREIISDTLIKQVFRDSVKLAEREVQPALGDFVWLAAEPLGGLILGQEVSLNSETDVQVGTSCALALRKGVWVKVDMVKLSEVEGYADRRRALFGVSSAAGSGECPQPGKGGGDDEAGGETAGSNDVRTLWVDFDEHGDRYKRWRDVCKESYTPSFDQTPLEGPTTGLHLIKHAERHGGDPRLWMQLWCRSKHIETTDRTFHEMKVLVDALFFAGTFDQVNIPALMSMEVVCRRIQAIVDAYSNPSRPSWENAKIFAGQGTPEDIVSPTFRNYATRKNKEELELLQARQKVRELRGVTLEPSEMLPDDQYRQEAMTQPGAAAAFSFKQRRLFPLPLFACPPRKLGTSRSVRQRRDRICRAFDNCNEVVRALNWLAGESEPQSSDFTVSAMQQQVLSRVEGLVFSQKPSGDEIMKPEEALKVLLRGGSPYDMGVINDAVASYQSELVSVPQDCRGCPDLRDVLPTDDRQYLEENSELMLRPKEDRPEHPVQPYWDPKLRYNRKAYHGLVRKLNDIGYFTYTLAPLSKVGVFFVWKSNRTKLRLITDCRPTNEIFREAPGVSLTTAEGFGRIEVELEDDCWGDYKLLSAVTTYVGLSDVRDCFHRMRVPAWLSRYFAWESVPASVLNLEGTTLEGKLLGPRDAVFPCAGSLCQGFSWSLYFAQRANENVCRSVDTLQQAVLTQDRGGPVVLRLGKEQADNTHFYVYVDNLGVLDTDAANVELAMQGLQQHFNSLGLELHASEVSCGAIESLGCILDGSNLKSAVNPKRLWKVHQALTGLLGRGRCSGQEALDAVTLGGRRQWSPRLKEKKVKGLTLPLTESALQKLSSLEPRRQREDKEELETETSSTMSELKEEPKGKKKRSLEKRPRKPLQHLVDAQLGTGMSFLEAAAITKRVRERYNRSLSALMTFLQSNGFNFSVDQQVDTGLVKYFEMKFTEGEGSHVGDYALAALLDRHPEFGKNGFRKIPHAWRALKGWRKLCPSRSRLAYPLPLWCGIAWRMIARGHLQKGVFNLLQLSTYHRPSTLLKLKKMGLVPPTSGVTGTWSILTSLTETSDISKTGTKDDAVLLDSPFLDFIEPVLRRLAKGPPLAPVWTFTYPEYLEVFNQCAKDLKVEVVPYQARHSGPSIDYAAKLRTLEEIRKRGNWASRKSVTRYEKGGRSYMHRFFRSFELCSLAVPTAPELSFVSALVTRQEQLAHLPLLGQIVVIQNWISDRLHGIVPESCLDQPLVKLVKQKQKDAEEERHCKRVLCHFESFVKSWKRFYRENEGRLPVECQAGRAALGMETQDSLLEAIDDEDDGTKLPLRFFVNGDEKCQSQVVAEYLCSLWNEMIAAAAAVLRESGGNCELWAGRMERSIPLGLADLLFQDQITEALKSNAFLRRSILRHLRGARGVIAPLVDWTAVQQEILSSAWVHRVQKLDLPPFSRFWPRPETKAVSFDSTAPLDAEVEERVMEFLAQLPLVELQSCREEIARISLHVGDADPRKLVLEMEEISQLRAVLPEQVTALLRGIRVGALNGLREILDQENGEFSHLSKVFMAAPPTEIDLTASLARHFRIRTEATRTVHELAGRDADLRETITNLEESGFCAHLLTSPNTPLLEVYQAVFQCEGVLSQLPCQILGCHLVAVLQSLRVLLRKVRARKCALDRCTCWNPREGIQALSSWAEDESRGPWWEDPAGSEEVTNAAEDVAIVTLAPETMLPWVCWACGTEEIPSHLVHALDPQLRHVLEHCGLKVEEKARPPGDPLEAERKLSKLLDLFEKQVNEFGTVKNSSWQSSLSVKVAHLRTLLDYKECCREKLDEELWRLASSRLGLQGGFLETSTTHWVMLGAGRNKRQKGRPRANKHEFIGVLKAFGIHPDQFFFQKRLGSDRFTAKRLCSRAHLP</sequence>
<dbReference type="Proteomes" id="UP001642484">
    <property type="component" value="Unassembled WGS sequence"/>
</dbReference>
<proteinExistence type="predicted"/>